<proteinExistence type="predicted"/>
<protein>
    <submittedName>
        <fullName evidence="2">Uncharacterized protein</fullName>
    </submittedName>
</protein>
<keyword evidence="3" id="KW-1185">Reference proteome</keyword>
<reference evidence="2" key="1">
    <citation type="journal article" date="2023" name="Plant J.">
        <title>Genome sequences and population genomics provide insights into the demographic history, inbreeding, and mutation load of two 'living fossil' tree species of Dipteronia.</title>
        <authorList>
            <person name="Feng Y."/>
            <person name="Comes H.P."/>
            <person name="Chen J."/>
            <person name="Zhu S."/>
            <person name="Lu R."/>
            <person name="Zhang X."/>
            <person name="Li P."/>
            <person name="Qiu J."/>
            <person name="Olsen K.M."/>
            <person name="Qiu Y."/>
        </authorList>
    </citation>
    <scope>NUCLEOTIDE SEQUENCE</scope>
    <source>
        <strain evidence="2">KIB01</strain>
    </source>
</reference>
<evidence type="ECO:0000256" key="1">
    <source>
        <dbReference type="SAM" id="MobiDB-lite"/>
    </source>
</evidence>
<accession>A0AAD9U8G7</accession>
<gene>
    <name evidence="2" type="ORF">Ddye_016858</name>
</gene>
<feature type="compositionally biased region" description="Acidic residues" evidence="1">
    <location>
        <begin position="166"/>
        <end position="176"/>
    </location>
</feature>
<dbReference type="AlphaFoldDB" id="A0AAD9U8G7"/>
<evidence type="ECO:0000313" key="2">
    <source>
        <dbReference type="EMBL" id="KAK2649369.1"/>
    </source>
</evidence>
<comment type="caution">
    <text evidence="2">The sequence shown here is derived from an EMBL/GenBank/DDBJ whole genome shotgun (WGS) entry which is preliminary data.</text>
</comment>
<dbReference type="EMBL" id="JANJYI010000005">
    <property type="protein sequence ID" value="KAK2649369.1"/>
    <property type="molecule type" value="Genomic_DNA"/>
</dbReference>
<dbReference type="Proteomes" id="UP001280121">
    <property type="component" value="Unassembled WGS sequence"/>
</dbReference>
<organism evidence="2 3">
    <name type="scientific">Dipteronia dyeriana</name>
    <dbReference type="NCBI Taxonomy" id="168575"/>
    <lineage>
        <taxon>Eukaryota</taxon>
        <taxon>Viridiplantae</taxon>
        <taxon>Streptophyta</taxon>
        <taxon>Embryophyta</taxon>
        <taxon>Tracheophyta</taxon>
        <taxon>Spermatophyta</taxon>
        <taxon>Magnoliopsida</taxon>
        <taxon>eudicotyledons</taxon>
        <taxon>Gunneridae</taxon>
        <taxon>Pentapetalae</taxon>
        <taxon>rosids</taxon>
        <taxon>malvids</taxon>
        <taxon>Sapindales</taxon>
        <taxon>Sapindaceae</taxon>
        <taxon>Hippocastanoideae</taxon>
        <taxon>Acereae</taxon>
        <taxon>Dipteronia</taxon>
    </lineage>
</organism>
<evidence type="ECO:0000313" key="3">
    <source>
        <dbReference type="Proteomes" id="UP001280121"/>
    </source>
</evidence>
<name>A0AAD9U8G7_9ROSI</name>
<feature type="region of interest" description="Disordered" evidence="1">
    <location>
        <begin position="163"/>
        <end position="189"/>
    </location>
</feature>
<sequence>MVREFYYAMVPYQFLQGVLVMVHGRLVQITAYRINQWLDTPTNLSHLVDGLPKNEHFKPWNSELAADLRLDSDPAWNDHRHPPLHSQLKLDGGFGQIIMKQIFRGGHSSKGHFPFPYIITHFCEVTGINVHGGGWTMFPPMTDMEKRVYNDLDKHRRARLFGDQGDKDDLEDDPNDLEYNVEANTDAVR</sequence>